<proteinExistence type="predicted"/>
<protein>
    <submittedName>
        <fullName evidence="1">Uncharacterized protein</fullName>
    </submittedName>
</protein>
<reference evidence="1 2" key="1">
    <citation type="submission" date="2020-08" db="EMBL/GenBank/DDBJ databases">
        <title>A Genomic Blueprint of the Chicken Gut Microbiome.</title>
        <authorList>
            <person name="Gilroy R."/>
            <person name="Ravi A."/>
            <person name="Getino M."/>
            <person name="Pursley I."/>
            <person name="Horton D.L."/>
            <person name="Alikhan N.-F."/>
            <person name="Baker D."/>
            <person name="Gharbi K."/>
            <person name="Hall N."/>
            <person name="Watson M."/>
            <person name="Adriaenssens E.M."/>
            <person name="Foster-Nyarko E."/>
            <person name="Jarju S."/>
            <person name="Secka A."/>
            <person name="Antonio M."/>
            <person name="Oren A."/>
            <person name="Chaudhuri R."/>
            <person name="La Ragione R.M."/>
            <person name="Hildebrand F."/>
            <person name="Pallen M.J."/>
        </authorList>
    </citation>
    <scope>NUCLEOTIDE SEQUENCE [LARGE SCALE GENOMIC DNA]</scope>
    <source>
        <strain evidence="1 2">Sa1YVA5</strain>
    </source>
</reference>
<dbReference type="AlphaFoldDB" id="A0A8I0HNA4"/>
<name>A0A8I0HNA4_9CORY</name>
<sequence>MTNQARCPHTFKPLEPGATVSPYTELPLPPGWSDGVTHCIAMAGARASGKSLYTAVVVKQLELLAHRHGRQVNPLDESTRDRYREVYETPLYKEMRHMAPTPQITSIDAYQRDPLIFTLGRWPDDEGEQRMHYLVLRDVAGEDLESMNPPVEELEFFRYADLIIFLFDPLKVPQISSYLQGLIPHQLGLGGNPEDVLANLEVILGDARPDLAVTISKFDTLQKLSQLPDGEWKAIMGNEGSTFRRDNGWNYDLHDQMMLDMEIDALLRYVKADKLRHQLATAYDGRGERHFFAVSALGESPTGEHLSRQGIAPFRTTDPLRWHLDQYGVFSDDEVNLL</sequence>
<keyword evidence="2" id="KW-1185">Reference proteome</keyword>
<gene>
    <name evidence="1" type="ORF">H9627_05605</name>
</gene>
<organism evidence="1 2">
    <name type="scientific">Corynebacterium gallinarum</name>
    <dbReference type="NCBI Taxonomy" id="2762214"/>
    <lineage>
        <taxon>Bacteria</taxon>
        <taxon>Bacillati</taxon>
        <taxon>Actinomycetota</taxon>
        <taxon>Actinomycetes</taxon>
        <taxon>Mycobacteriales</taxon>
        <taxon>Corynebacteriaceae</taxon>
        <taxon>Corynebacterium</taxon>
    </lineage>
</organism>
<dbReference type="Proteomes" id="UP000650224">
    <property type="component" value="Unassembled WGS sequence"/>
</dbReference>
<evidence type="ECO:0000313" key="1">
    <source>
        <dbReference type="EMBL" id="MBD8029804.1"/>
    </source>
</evidence>
<comment type="caution">
    <text evidence="1">The sequence shown here is derived from an EMBL/GenBank/DDBJ whole genome shotgun (WGS) entry which is preliminary data.</text>
</comment>
<accession>A0A8I0HNA4</accession>
<dbReference type="EMBL" id="JACSPR010000003">
    <property type="protein sequence ID" value="MBD8029804.1"/>
    <property type="molecule type" value="Genomic_DNA"/>
</dbReference>
<dbReference type="RefSeq" id="WP_191733032.1">
    <property type="nucleotide sequence ID" value="NZ_JACSPR010000003.1"/>
</dbReference>
<evidence type="ECO:0000313" key="2">
    <source>
        <dbReference type="Proteomes" id="UP000650224"/>
    </source>
</evidence>